<dbReference type="AlphaFoldDB" id="A0A4C1ZSD3"/>
<organism evidence="1 2">
    <name type="scientific">Eumeta variegata</name>
    <name type="common">Bagworm moth</name>
    <name type="synonym">Eumeta japonica</name>
    <dbReference type="NCBI Taxonomy" id="151549"/>
    <lineage>
        <taxon>Eukaryota</taxon>
        <taxon>Metazoa</taxon>
        <taxon>Ecdysozoa</taxon>
        <taxon>Arthropoda</taxon>
        <taxon>Hexapoda</taxon>
        <taxon>Insecta</taxon>
        <taxon>Pterygota</taxon>
        <taxon>Neoptera</taxon>
        <taxon>Endopterygota</taxon>
        <taxon>Lepidoptera</taxon>
        <taxon>Glossata</taxon>
        <taxon>Ditrysia</taxon>
        <taxon>Tineoidea</taxon>
        <taxon>Psychidae</taxon>
        <taxon>Oiketicinae</taxon>
        <taxon>Eumeta</taxon>
    </lineage>
</organism>
<dbReference type="EMBL" id="BGZK01002167">
    <property type="protein sequence ID" value="GBP91396.1"/>
    <property type="molecule type" value="Genomic_DNA"/>
</dbReference>
<sequence>MGFRPAVARLGPWRSATFDPGEAMGGYESGVDVFDRGSPVRHDLQRRTPTKDFCAAREANEIAGKIKALERRRRGYLMLFNEPQSSNLMQQNRIIPTTLALILQIPLAQHLELQQRWGYLNGKIETSSGHFE</sequence>
<keyword evidence="2" id="KW-1185">Reference proteome</keyword>
<reference evidence="1 2" key="1">
    <citation type="journal article" date="2019" name="Commun. Biol.">
        <title>The bagworm genome reveals a unique fibroin gene that provides high tensile strength.</title>
        <authorList>
            <person name="Kono N."/>
            <person name="Nakamura H."/>
            <person name="Ohtoshi R."/>
            <person name="Tomita M."/>
            <person name="Numata K."/>
            <person name="Arakawa K."/>
        </authorList>
    </citation>
    <scope>NUCLEOTIDE SEQUENCE [LARGE SCALE GENOMIC DNA]</scope>
</reference>
<dbReference type="Proteomes" id="UP000299102">
    <property type="component" value="Unassembled WGS sequence"/>
</dbReference>
<proteinExistence type="predicted"/>
<accession>A0A4C1ZSD3</accession>
<gene>
    <name evidence="1" type="ORF">EVAR_67285_1</name>
</gene>
<evidence type="ECO:0000313" key="1">
    <source>
        <dbReference type="EMBL" id="GBP91396.1"/>
    </source>
</evidence>
<name>A0A4C1ZSD3_EUMVA</name>
<protein>
    <submittedName>
        <fullName evidence="1">Uncharacterized protein</fullName>
    </submittedName>
</protein>
<evidence type="ECO:0000313" key="2">
    <source>
        <dbReference type="Proteomes" id="UP000299102"/>
    </source>
</evidence>
<comment type="caution">
    <text evidence="1">The sequence shown here is derived from an EMBL/GenBank/DDBJ whole genome shotgun (WGS) entry which is preliminary data.</text>
</comment>